<name>A0A2G8RXH8_9APHY</name>
<protein>
    <submittedName>
        <fullName evidence="1">Uncharacterized protein</fullName>
    </submittedName>
</protein>
<gene>
    <name evidence="1" type="ORF">GSI_11976</name>
</gene>
<dbReference type="EMBL" id="AYKW01000045">
    <property type="protein sequence ID" value="PIL26221.1"/>
    <property type="molecule type" value="Genomic_DNA"/>
</dbReference>
<keyword evidence="2" id="KW-1185">Reference proteome</keyword>
<proteinExistence type="predicted"/>
<evidence type="ECO:0000313" key="2">
    <source>
        <dbReference type="Proteomes" id="UP000230002"/>
    </source>
</evidence>
<comment type="caution">
    <text evidence="1">The sequence shown here is derived from an EMBL/GenBank/DDBJ whole genome shotgun (WGS) entry which is preliminary data.</text>
</comment>
<reference evidence="1 2" key="1">
    <citation type="journal article" date="2015" name="Sci. Rep.">
        <title>Chromosome-level genome map provides insights into diverse defense mechanisms in the medicinal fungus Ganoderma sinense.</title>
        <authorList>
            <person name="Zhu Y."/>
            <person name="Xu J."/>
            <person name="Sun C."/>
            <person name="Zhou S."/>
            <person name="Xu H."/>
            <person name="Nelson D.R."/>
            <person name="Qian J."/>
            <person name="Song J."/>
            <person name="Luo H."/>
            <person name="Xiang L."/>
            <person name="Li Y."/>
            <person name="Xu Z."/>
            <person name="Ji A."/>
            <person name="Wang L."/>
            <person name="Lu S."/>
            <person name="Hayward A."/>
            <person name="Sun W."/>
            <person name="Li X."/>
            <person name="Schwartz D.C."/>
            <person name="Wang Y."/>
            <person name="Chen S."/>
        </authorList>
    </citation>
    <scope>NUCLEOTIDE SEQUENCE [LARGE SCALE GENOMIC DNA]</scope>
    <source>
        <strain evidence="1 2">ZZ0214-1</strain>
    </source>
</reference>
<dbReference type="STRING" id="1077348.A0A2G8RXH8"/>
<dbReference type="AlphaFoldDB" id="A0A2G8RXH8"/>
<dbReference type="OrthoDB" id="430293at2759"/>
<sequence length="156" mass="17616">MASSPSPPPLFLSSVIDHSLLLVLSTRTMPWIPWSTSPPPRSQPQSPREYLDHYGTQLKSQLPDPLQKHWWDPQDLLAELGRHSPYILLALGAALGLAADRAYVRYLKRIPNSGWVTPDMLKSRRWIKGYVTRCSFSASCAQGARSLRPQTLNVER</sequence>
<dbReference type="Proteomes" id="UP000230002">
    <property type="component" value="Unassembled WGS sequence"/>
</dbReference>
<accession>A0A2G8RXH8</accession>
<organism evidence="1 2">
    <name type="scientific">Ganoderma sinense ZZ0214-1</name>
    <dbReference type="NCBI Taxonomy" id="1077348"/>
    <lineage>
        <taxon>Eukaryota</taxon>
        <taxon>Fungi</taxon>
        <taxon>Dikarya</taxon>
        <taxon>Basidiomycota</taxon>
        <taxon>Agaricomycotina</taxon>
        <taxon>Agaricomycetes</taxon>
        <taxon>Polyporales</taxon>
        <taxon>Polyporaceae</taxon>
        <taxon>Ganoderma</taxon>
    </lineage>
</organism>
<evidence type="ECO:0000313" key="1">
    <source>
        <dbReference type="EMBL" id="PIL26221.1"/>
    </source>
</evidence>